<evidence type="ECO:0000313" key="1">
    <source>
        <dbReference type="EMBL" id="ONI43106.1"/>
    </source>
</evidence>
<dbReference type="EMBL" id="LJHD01000165">
    <property type="protein sequence ID" value="ONI43106.1"/>
    <property type="molecule type" value="Genomic_DNA"/>
</dbReference>
<proteinExistence type="predicted"/>
<organism evidence="1 2">
    <name type="scientific">Candidatus Epulonipiscium fishelsonii</name>
    <dbReference type="NCBI Taxonomy" id="77094"/>
    <lineage>
        <taxon>Bacteria</taxon>
        <taxon>Bacillati</taxon>
        <taxon>Bacillota</taxon>
        <taxon>Clostridia</taxon>
        <taxon>Lachnospirales</taxon>
        <taxon>Lachnospiraceae</taxon>
        <taxon>Candidatus Epulonipiscium</taxon>
    </lineage>
</organism>
<accession>A0ACC8XH48</accession>
<comment type="caution">
    <text evidence="1">The sequence shown here is derived from an EMBL/GenBank/DDBJ whole genome shotgun (WGS) entry which is preliminary data.</text>
</comment>
<reference evidence="1" key="1">
    <citation type="submission" date="2016-08" db="EMBL/GenBank/DDBJ databases">
        <authorList>
            <person name="Ngugi D.K."/>
            <person name="Miyake S."/>
            <person name="Stingl U."/>
        </authorList>
    </citation>
    <scope>NUCLEOTIDE SEQUENCE</scope>
    <source>
        <strain evidence="1">SCG-D08WGA-EpuloA1</strain>
    </source>
</reference>
<keyword evidence="2" id="KW-1185">Reference proteome</keyword>
<dbReference type="Proteomes" id="UP000188637">
    <property type="component" value="Unassembled WGS sequence"/>
</dbReference>
<name>A0ACC8XH48_9FIRM</name>
<protein>
    <submittedName>
        <fullName evidence="1">Uncharacterized protein</fullName>
    </submittedName>
</protein>
<gene>
    <name evidence="1" type="ORF">AN640_06765</name>
</gene>
<sequence>MAFGKKKKAKDNITEEVEEMLQIPSPIGDFEEEEEEEEMSMAISMPSTVLDPQQEQKLNRINGLKGLGADFNGRKLSSLKEEELKDFILSNILKSIYTGDYYRISMYGREKSTLVDVCLKDEHIGDDLDGIFTTAGKILLNNLQEGRQVTALDDAEVSTYPVREIKDVVEEFIINQNGLVEINYRIDKYSLEQLTEEVLKLVDLGVGVSKIACRMEKKEAATIASEEPQAPSEEGQVAPVPNGLFTVVENICISLGRKLDGIQVVLKLLSYNSTYVEMEREFKSK</sequence>
<evidence type="ECO:0000313" key="2">
    <source>
        <dbReference type="Proteomes" id="UP000188637"/>
    </source>
</evidence>